<accession>Q8A8V2</accession>
<dbReference type="eggNOG" id="COG2885">
    <property type="taxonomic scope" value="Bacteria"/>
</dbReference>
<dbReference type="Proteomes" id="UP000001414">
    <property type="component" value="Chromosome"/>
</dbReference>
<dbReference type="DNASU" id="1073586"/>
<reference evidence="3 4" key="2">
    <citation type="journal article" date="2009" name="Proc. Natl. Acad. Sci. U.S.A.">
        <title>Characterizing a model human gut microbiota composed of members of its two dominant bacterial phyla.</title>
        <authorList>
            <person name="Mahowald M.A."/>
            <person name="Rey F.E."/>
            <person name="Seedorf H."/>
            <person name="Turnbaugh P.J."/>
            <person name="Fulton R.S."/>
            <person name="Wollam A."/>
            <person name="Shah N."/>
            <person name="Wang C."/>
            <person name="Magrini V."/>
            <person name="Wilson R.K."/>
            <person name="Cantarel B.L."/>
            <person name="Coutinho P.M."/>
            <person name="Henrissat B."/>
            <person name="Crock L.W."/>
            <person name="Russell A."/>
            <person name="Verberkmoes N.C."/>
            <person name="Hettich R.L."/>
            <person name="Gordon J.I."/>
        </authorList>
    </citation>
    <scope>NUCLEOTIDE SEQUENCE [LARGE SCALE GENOMIC DNA]</scope>
    <source>
        <strain evidence="4">ATCC 29148 / DSM 2079 / JCM 5827 / CCUG 10774 / NCTC 10582 / VPI-5482 / E50</strain>
    </source>
</reference>
<reference evidence="3 4" key="1">
    <citation type="journal article" date="2003" name="Science">
        <title>A genomic view of the human-Bacteroides thetaiotaomicron symbiosis.</title>
        <authorList>
            <person name="Xu J."/>
            <person name="Bjursell M.K."/>
            <person name="Himrod J."/>
            <person name="Deng S."/>
            <person name="Carmichael L.K."/>
            <person name="Chiang H.C."/>
            <person name="Hooper L.V."/>
            <person name="Gordon J.I."/>
        </authorList>
    </citation>
    <scope>NUCLEOTIDE SEQUENCE [LARGE SCALE GENOMIC DNA]</scope>
    <source>
        <strain evidence="4">ATCC 29148 / DSM 2079 / JCM 5827 / CCUG 10774 / NCTC 10582 / VPI-5482 / E50</strain>
    </source>
</reference>
<dbReference type="HOGENOM" id="CLU_2045075_0_0_10"/>
<evidence type="ECO:0000313" key="3">
    <source>
        <dbReference type="EMBL" id="AAO76172.1"/>
    </source>
</evidence>
<dbReference type="PaxDb" id="226186-BT_1065"/>
<feature type="signal peptide" evidence="1">
    <location>
        <begin position="1"/>
        <end position="25"/>
    </location>
</feature>
<sequence>MMNRSIQFIVCVLAILCQNINSAVAQTRSYDGVISVVPVQLEQRGKSVYINIDFVLEDVKVKSAHGVDFIPQLVAPAYTYNLPKVSIKGHNEYLAYERWLSLMSAKEKDSYEKPYVVETG</sequence>
<dbReference type="STRING" id="226186.BT_1065"/>
<organism evidence="3 4">
    <name type="scientific">Bacteroides thetaiotaomicron (strain ATCC 29148 / DSM 2079 / JCM 5827 / CCUG 10774 / NCTC 10582 / VPI-5482 / E50)</name>
    <dbReference type="NCBI Taxonomy" id="226186"/>
    <lineage>
        <taxon>Bacteria</taxon>
        <taxon>Pseudomonadati</taxon>
        <taxon>Bacteroidota</taxon>
        <taxon>Bacteroidia</taxon>
        <taxon>Bacteroidales</taxon>
        <taxon>Bacteroidaceae</taxon>
        <taxon>Bacteroides</taxon>
    </lineage>
</organism>
<name>Q8A8V2_BACTN</name>
<dbReference type="InParanoid" id="Q8A8V2"/>
<dbReference type="AlphaFoldDB" id="Q8A8V2"/>
<dbReference type="EMBL" id="AE015928">
    <property type="protein sequence ID" value="AAO76172.1"/>
    <property type="molecule type" value="Genomic_DNA"/>
</dbReference>
<keyword evidence="4" id="KW-1185">Reference proteome</keyword>
<evidence type="ECO:0000259" key="2">
    <source>
        <dbReference type="Pfam" id="PF12984"/>
    </source>
</evidence>
<protein>
    <recommendedName>
        <fullName evidence="2">DUF3868 domain-containing protein</fullName>
    </recommendedName>
</protein>
<feature type="domain" description="DUF3868" evidence="2">
    <location>
        <begin position="4"/>
        <end position="114"/>
    </location>
</feature>
<evidence type="ECO:0000256" key="1">
    <source>
        <dbReference type="SAM" id="SignalP"/>
    </source>
</evidence>
<evidence type="ECO:0000313" key="4">
    <source>
        <dbReference type="Proteomes" id="UP000001414"/>
    </source>
</evidence>
<keyword evidence="1" id="KW-0732">Signal</keyword>
<dbReference type="Pfam" id="PF12984">
    <property type="entry name" value="DUF3868"/>
    <property type="match status" value="1"/>
</dbReference>
<gene>
    <name evidence="3" type="ordered locus">BT_1065</name>
</gene>
<dbReference type="EnsemblBacteria" id="AAO76172">
    <property type="protein sequence ID" value="AAO76172"/>
    <property type="gene ID" value="BT_1065"/>
</dbReference>
<proteinExistence type="predicted"/>
<dbReference type="KEGG" id="bth:BT_1065"/>
<feature type="chain" id="PRO_5004305321" description="DUF3868 domain-containing protein" evidence="1">
    <location>
        <begin position="26"/>
        <end position="120"/>
    </location>
</feature>
<dbReference type="InterPro" id="IPR024480">
    <property type="entry name" value="DUF3868"/>
</dbReference>